<comment type="caution">
    <text evidence="1">The sequence shown here is derived from an EMBL/GenBank/DDBJ whole genome shotgun (WGS) entry which is preliminary data.</text>
</comment>
<protein>
    <submittedName>
        <fullName evidence="1">Uncharacterized protein</fullName>
    </submittedName>
</protein>
<evidence type="ECO:0000313" key="1">
    <source>
        <dbReference type="EMBL" id="CAB3408472.1"/>
    </source>
</evidence>
<evidence type="ECO:0000313" key="2">
    <source>
        <dbReference type="Proteomes" id="UP000494206"/>
    </source>
</evidence>
<keyword evidence="2" id="KW-1185">Reference proteome</keyword>
<organism evidence="1 2">
    <name type="scientific">Caenorhabditis bovis</name>
    <dbReference type="NCBI Taxonomy" id="2654633"/>
    <lineage>
        <taxon>Eukaryota</taxon>
        <taxon>Metazoa</taxon>
        <taxon>Ecdysozoa</taxon>
        <taxon>Nematoda</taxon>
        <taxon>Chromadorea</taxon>
        <taxon>Rhabditida</taxon>
        <taxon>Rhabditina</taxon>
        <taxon>Rhabditomorpha</taxon>
        <taxon>Rhabditoidea</taxon>
        <taxon>Rhabditidae</taxon>
        <taxon>Peloderinae</taxon>
        <taxon>Caenorhabditis</taxon>
    </lineage>
</organism>
<dbReference type="EMBL" id="CADEPM010000007">
    <property type="protein sequence ID" value="CAB3408472.1"/>
    <property type="molecule type" value="Genomic_DNA"/>
</dbReference>
<dbReference type="OrthoDB" id="5787282at2759"/>
<proteinExistence type="predicted"/>
<gene>
    <name evidence="1" type="ORF">CBOVIS_LOCUS10253</name>
</gene>
<accession>A0A8S1F6H6</accession>
<reference evidence="1 2" key="1">
    <citation type="submission" date="2020-04" db="EMBL/GenBank/DDBJ databases">
        <authorList>
            <person name="Laetsch R D."/>
            <person name="Stevens L."/>
            <person name="Kumar S."/>
            <person name="Blaxter L. M."/>
        </authorList>
    </citation>
    <scope>NUCLEOTIDE SEQUENCE [LARGE SCALE GENOMIC DNA]</scope>
</reference>
<dbReference type="Proteomes" id="UP000494206">
    <property type="component" value="Unassembled WGS sequence"/>
</dbReference>
<sequence>MDSILQSDEKKKYIDVNRIIEKIEDKCVERDRITRQQTETIRQTLNTWQSAISDDEKEFAESIALLEKRKEQIRQDSIQMLDLAEQLRQMIEAKKREQNLNS</sequence>
<name>A0A8S1F6H6_9PELO</name>
<dbReference type="AlphaFoldDB" id="A0A8S1F6H6"/>